<dbReference type="CDD" id="cd00086">
    <property type="entry name" value="homeodomain"/>
    <property type="match status" value="1"/>
</dbReference>
<dbReference type="Gene3D" id="1.10.10.60">
    <property type="entry name" value="Homeodomain-like"/>
    <property type="match status" value="1"/>
</dbReference>
<dbReference type="PROSITE" id="PS50071">
    <property type="entry name" value="HOMEOBOX_2"/>
    <property type="match status" value="1"/>
</dbReference>
<evidence type="ECO:0000259" key="4">
    <source>
        <dbReference type="PROSITE" id="PS50071"/>
    </source>
</evidence>
<gene>
    <name evidence="5" type="ORF">N0V83_006823</name>
</gene>
<dbReference type="InterPro" id="IPR009057">
    <property type="entry name" value="Homeodomain-like_sf"/>
</dbReference>
<dbReference type="InterPro" id="IPR001356">
    <property type="entry name" value="HD"/>
</dbReference>
<evidence type="ECO:0000313" key="6">
    <source>
        <dbReference type="Proteomes" id="UP001140560"/>
    </source>
</evidence>
<comment type="caution">
    <text evidence="5">The sequence shown here is derived from an EMBL/GenBank/DDBJ whole genome shotgun (WGS) entry which is preliminary data.</text>
</comment>
<protein>
    <submittedName>
        <fullName evidence="5">Homeodomain mating type protein alpha2</fullName>
    </submittedName>
</protein>
<organism evidence="5 6">
    <name type="scientific">Neocucurbitaria cava</name>
    <dbReference type="NCBI Taxonomy" id="798079"/>
    <lineage>
        <taxon>Eukaryota</taxon>
        <taxon>Fungi</taxon>
        <taxon>Dikarya</taxon>
        <taxon>Ascomycota</taxon>
        <taxon>Pezizomycotina</taxon>
        <taxon>Dothideomycetes</taxon>
        <taxon>Pleosporomycetidae</taxon>
        <taxon>Pleosporales</taxon>
        <taxon>Pleosporineae</taxon>
        <taxon>Cucurbitariaceae</taxon>
        <taxon>Neocucurbitaria</taxon>
    </lineage>
</organism>
<evidence type="ECO:0000256" key="3">
    <source>
        <dbReference type="SAM" id="MobiDB-lite"/>
    </source>
</evidence>
<feature type="region of interest" description="Disordered" evidence="3">
    <location>
        <begin position="120"/>
        <end position="172"/>
    </location>
</feature>
<dbReference type="AlphaFoldDB" id="A0A9W8Y5S7"/>
<dbReference type="GO" id="GO:0005634">
    <property type="term" value="C:nucleus"/>
    <property type="evidence" value="ECO:0007669"/>
    <property type="project" value="UniProtKB-SubCell"/>
</dbReference>
<proteinExistence type="predicted"/>
<evidence type="ECO:0000256" key="2">
    <source>
        <dbReference type="RuleBase" id="RU000682"/>
    </source>
</evidence>
<sequence>MTLDWSAPAQPDQFDNLFNLETPGAGQTLGADYADVPTDWIDYHSELPSNVPGLEDWGFPQNGHQFLLDPSRVETCTDSSYHNDLIHNQSASEFQAEFLNGFESSGRLFSSEAITGGFTDCQEGSNFTPVQEPVNSIPTNNPQQSKKAKRGRSQEDDYDTSKTEDRPKQRRTTIPAAAKAMLEHHFLSEPYPDDASVENLSVLTRLDTRIIKNWFSNTRSRKTVLQGESTTSQRL</sequence>
<dbReference type="Pfam" id="PF00046">
    <property type="entry name" value="Homeodomain"/>
    <property type="match status" value="1"/>
</dbReference>
<dbReference type="EMBL" id="JAPEUY010000011">
    <property type="protein sequence ID" value="KAJ4368466.1"/>
    <property type="molecule type" value="Genomic_DNA"/>
</dbReference>
<dbReference type="OrthoDB" id="3798808at2759"/>
<keyword evidence="1 2" id="KW-0371">Homeobox</keyword>
<feature type="domain" description="Homeobox" evidence="4">
    <location>
        <begin position="165"/>
        <end position="225"/>
    </location>
</feature>
<accession>A0A9W8Y5S7</accession>
<dbReference type="SMART" id="SM00389">
    <property type="entry name" value="HOX"/>
    <property type="match status" value="1"/>
</dbReference>
<feature type="compositionally biased region" description="Polar residues" evidence="3">
    <location>
        <begin position="122"/>
        <end position="145"/>
    </location>
</feature>
<feature type="compositionally biased region" description="Basic and acidic residues" evidence="3">
    <location>
        <begin position="152"/>
        <end position="167"/>
    </location>
</feature>
<evidence type="ECO:0000256" key="1">
    <source>
        <dbReference type="PROSITE-ProRule" id="PRU00108"/>
    </source>
</evidence>
<dbReference type="GO" id="GO:0003677">
    <property type="term" value="F:DNA binding"/>
    <property type="evidence" value="ECO:0007669"/>
    <property type="project" value="UniProtKB-UniRule"/>
</dbReference>
<dbReference type="Proteomes" id="UP001140560">
    <property type="component" value="Unassembled WGS sequence"/>
</dbReference>
<keyword evidence="1 2" id="KW-0238">DNA-binding</keyword>
<reference evidence="5" key="1">
    <citation type="submission" date="2022-10" db="EMBL/GenBank/DDBJ databases">
        <title>Tapping the CABI collections for fungal endophytes: first genome assemblies for Collariella, Neodidymelliopsis, Ascochyta clinopodiicola, Didymella pomorum, Didymosphaeria variabile, Neocosmospora piperis and Neocucurbitaria cava.</title>
        <authorList>
            <person name="Hill R."/>
        </authorList>
    </citation>
    <scope>NUCLEOTIDE SEQUENCE</scope>
    <source>
        <strain evidence="5">IMI 356814</strain>
    </source>
</reference>
<dbReference type="SUPFAM" id="SSF46689">
    <property type="entry name" value="Homeodomain-like"/>
    <property type="match status" value="1"/>
</dbReference>
<name>A0A9W8Y5S7_9PLEO</name>
<feature type="DNA-binding region" description="Homeobox" evidence="1">
    <location>
        <begin position="167"/>
        <end position="226"/>
    </location>
</feature>
<evidence type="ECO:0000313" key="5">
    <source>
        <dbReference type="EMBL" id="KAJ4368466.1"/>
    </source>
</evidence>
<keyword evidence="1 2" id="KW-0539">Nucleus</keyword>
<comment type="subcellular location">
    <subcellularLocation>
        <location evidence="1 2">Nucleus</location>
    </subcellularLocation>
</comment>
<keyword evidence="6" id="KW-1185">Reference proteome</keyword>